<accession>A0A3N2E156</accession>
<dbReference type="AlphaFoldDB" id="A0A3N2E156"/>
<organism evidence="1 2">
    <name type="scientific">Sinobacterium caligoides</name>
    <dbReference type="NCBI Taxonomy" id="933926"/>
    <lineage>
        <taxon>Bacteria</taxon>
        <taxon>Pseudomonadati</taxon>
        <taxon>Pseudomonadota</taxon>
        <taxon>Gammaproteobacteria</taxon>
        <taxon>Cellvibrionales</taxon>
        <taxon>Spongiibacteraceae</taxon>
        <taxon>Sinobacterium</taxon>
    </lineage>
</organism>
<dbReference type="EMBL" id="RKHR01000003">
    <property type="protein sequence ID" value="ROS05652.1"/>
    <property type="molecule type" value="Genomic_DNA"/>
</dbReference>
<reference evidence="1 2" key="1">
    <citation type="submission" date="2018-11" db="EMBL/GenBank/DDBJ databases">
        <title>Genomic Encyclopedia of Type Strains, Phase IV (KMG-IV): sequencing the most valuable type-strain genomes for metagenomic binning, comparative biology and taxonomic classification.</title>
        <authorList>
            <person name="Goeker M."/>
        </authorList>
    </citation>
    <scope>NUCLEOTIDE SEQUENCE [LARGE SCALE GENOMIC DNA]</scope>
    <source>
        <strain evidence="1 2">DSM 100316</strain>
    </source>
</reference>
<evidence type="ECO:0000313" key="2">
    <source>
        <dbReference type="Proteomes" id="UP000275394"/>
    </source>
</evidence>
<dbReference type="Proteomes" id="UP000275394">
    <property type="component" value="Unassembled WGS sequence"/>
</dbReference>
<name>A0A3N2E156_9GAMM</name>
<dbReference type="RefSeq" id="WP_123711547.1">
    <property type="nucleotide sequence ID" value="NZ_RKHR01000003.1"/>
</dbReference>
<comment type="caution">
    <text evidence="1">The sequence shown here is derived from an EMBL/GenBank/DDBJ whole genome shotgun (WGS) entry which is preliminary data.</text>
</comment>
<sequence length="337" mass="37169">MTEIKKRLVGVATVLIALPALLQAEQVPERFNAIGVEVDYSPHGLWNNASSKRGLEYNGTPVSYPGAPWQQVSVAYNDTVQKLGNSDYHQWRIQVPAVAHSGGSGFGDVGSTAVWNAGDLRVMKEESWHKNRRMMKVDIMVSNESGKDITDFYFMHALDPDQDASAAAEFRTLNDVVPSQNFAFSLGLVRGLVASYGICDNHKQQVGHTAWSTRPTAALLDQELAYRDDTMHLRHHEAVIPAGETAHFSFMFYFSSDLQSAYQDYKTHLGAICEREKIVASANNASSMVEQLLTESRAKDADYIAARATLLRGVKSAEAARAKGLKVGEPRSSQNYL</sequence>
<proteinExistence type="predicted"/>
<keyword evidence="2" id="KW-1185">Reference proteome</keyword>
<protein>
    <submittedName>
        <fullName evidence="1">Uncharacterized protein</fullName>
    </submittedName>
</protein>
<evidence type="ECO:0000313" key="1">
    <source>
        <dbReference type="EMBL" id="ROS05652.1"/>
    </source>
</evidence>
<gene>
    <name evidence="1" type="ORF">EDC56_1198</name>
</gene>